<dbReference type="Pfam" id="PF07304">
    <property type="entry name" value="SRA1"/>
    <property type="match status" value="1"/>
</dbReference>
<name>A0A232EXQ0_9HYME</name>
<dbReference type="STRING" id="543379.A0A232EXQ0"/>
<keyword evidence="4" id="KW-1185">Reference proteome</keyword>
<dbReference type="Gene3D" id="1.20.940.10">
    <property type="entry name" value="Functional domain of the splicing factor Prp18"/>
    <property type="match status" value="1"/>
</dbReference>
<dbReference type="PANTHER" id="PTHR18834">
    <property type="entry name" value="STEROID RECEPTOR RNA ACTIVATOR 1"/>
    <property type="match status" value="1"/>
</dbReference>
<dbReference type="AlphaFoldDB" id="A0A232EXQ0"/>
<sequence>MEGNSEEAVSTQKSLLASHDPGWNDPPSWAFTGSPKPATATPTKRNLLNKRVAFPLNSKPESTTSTTSNLNMPPMGNIPPPVDIGGLTSAPHKPMVAPTGANSLDTSSEIEINKESALKDTLDNLKCSLERLDSGKAEEIQKRLERMETMWNEDKLNSAIHKKLSDISNALKEEDVEKADQIHISLMMNYATLCSSWIPGIRQLITEIKSKKI</sequence>
<comment type="caution">
    <text evidence="3">The sequence shown here is derived from an EMBL/GenBank/DDBJ whole genome shotgun (WGS) entry which is preliminary data.</text>
</comment>
<organism evidence="3 4">
    <name type="scientific">Trichomalopsis sarcophagae</name>
    <dbReference type="NCBI Taxonomy" id="543379"/>
    <lineage>
        <taxon>Eukaryota</taxon>
        <taxon>Metazoa</taxon>
        <taxon>Ecdysozoa</taxon>
        <taxon>Arthropoda</taxon>
        <taxon>Hexapoda</taxon>
        <taxon>Insecta</taxon>
        <taxon>Pterygota</taxon>
        <taxon>Neoptera</taxon>
        <taxon>Endopterygota</taxon>
        <taxon>Hymenoptera</taxon>
        <taxon>Apocrita</taxon>
        <taxon>Proctotrupomorpha</taxon>
        <taxon>Chalcidoidea</taxon>
        <taxon>Pteromalidae</taxon>
        <taxon>Pteromalinae</taxon>
        <taxon>Trichomalopsis</taxon>
    </lineage>
</organism>
<proteinExistence type="predicted"/>
<dbReference type="GO" id="GO:0005634">
    <property type="term" value="C:nucleus"/>
    <property type="evidence" value="ECO:0007669"/>
    <property type="project" value="TreeGrafter"/>
</dbReference>
<dbReference type="Proteomes" id="UP000215335">
    <property type="component" value="Unassembled WGS sequence"/>
</dbReference>
<reference evidence="3 4" key="1">
    <citation type="journal article" date="2017" name="Curr. Biol.">
        <title>The Evolution of Venom by Co-option of Single-Copy Genes.</title>
        <authorList>
            <person name="Martinson E.O."/>
            <person name="Mrinalini"/>
            <person name="Kelkar Y.D."/>
            <person name="Chang C.H."/>
            <person name="Werren J.H."/>
        </authorList>
    </citation>
    <scope>NUCLEOTIDE SEQUENCE [LARGE SCALE GENOMIC DNA]</scope>
    <source>
        <strain evidence="3 4">Alberta</strain>
        <tissue evidence="3">Whole body</tissue>
    </source>
</reference>
<evidence type="ECO:0000313" key="3">
    <source>
        <dbReference type="EMBL" id="OXU23142.1"/>
    </source>
</evidence>
<gene>
    <name evidence="3" type="ORF">TSAR_015076</name>
</gene>
<dbReference type="GO" id="GO:0006357">
    <property type="term" value="P:regulation of transcription by RNA polymerase II"/>
    <property type="evidence" value="ECO:0007669"/>
    <property type="project" value="InterPro"/>
</dbReference>
<dbReference type="PANTHER" id="PTHR18834:SF2">
    <property type="entry name" value="STEROID RECEPTOR RNA ACTIVATOR 1"/>
    <property type="match status" value="1"/>
</dbReference>
<dbReference type="EMBL" id="NNAY01001717">
    <property type="protein sequence ID" value="OXU23142.1"/>
    <property type="molecule type" value="Genomic_DNA"/>
</dbReference>
<feature type="region of interest" description="Disordered" evidence="1">
    <location>
        <begin position="1"/>
        <end position="75"/>
    </location>
</feature>
<evidence type="ECO:0000256" key="1">
    <source>
        <dbReference type="SAM" id="MobiDB-lite"/>
    </source>
</evidence>
<feature type="domain" description="SRA1/Sec31" evidence="2">
    <location>
        <begin position="88"/>
        <end position="210"/>
    </location>
</feature>
<dbReference type="InterPro" id="IPR040243">
    <property type="entry name" value="Steroid_recept_RNA_1"/>
</dbReference>
<protein>
    <recommendedName>
        <fullName evidence="2">SRA1/Sec31 domain-containing protein</fullName>
    </recommendedName>
</protein>
<evidence type="ECO:0000313" key="4">
    <source>
        <dbReference type="Proteomes" id="UP000215335"/>
    </source>
</evidence>
<dbReference type="GO" id="GO:0003713">
    <property type="term" value="F:transcription coactivator activity"/>
    <property type="evidence" value="ECO:0007669"/>
    <property type="project" value="InterPro"/>
</dbReference>
<dbReference type="OrthoDB" id="5982138at2759"/>
<dbReference type="InterPro" id="IPR009917">
    <property type="entry name" value="SRA1/Sec31"/>
</dbReference>
<feature type="compositionally biased region" description="Polar residues" evidence="1">
    <location>
        <begin position="59"/>
        <end position="71"/>
    </location>
</feature>
<evidence type="ECO:0000259" key="2">
    <source>
        <dbReference type="Pfam" id="PF07304"/>
    </source>
</evidence>
<accession>A0A232EXQ0</accession>